<comment type="similarity">
    <text evidence="2">Belongs to the MYT1 family.</text>
</comment>
<evidence type="ECO:0000313" key="12">
    <source>
        <dbReference type="Ensembl" id="ENSNNAP00000003802.1"/>
    </source>
</evidence>
<dbReference type="GO" id="GO:0000981">
    <property type="term" value="F:DNA-binding transcription factor activity, RNA polymerase II-specific"/>
    <property type="evidence" value="ECO:0007669"/>
    <property type="project" value="TreeGrafter"/>
</dbReference>
<gene>
    <name evidence="12" type="primary">MYT1</name>
</gene>
<dbReference type="OrthoDB" id="10069059at2759"/>
<protein>
    <submittedName>
        <fullName evidence="12">Myelin transcription factor 1</fullName>
    </submittedName>
</protein>
<keyword evidence="4" id="KW-0677">Repeat</keyword>
<name>A0A8C6X220_NAJNA</name>
<evidence type="ECO:0000256" key="11">
    <source>
        <dbReference type="SAM" id="Phobius"/>
    </source>
</evidence>
<dbReference type="GO" id="GO:0000978">
    <property type="term" value="F:RNA polymerase II cis-regulatory region sequence-specific DNA binding"/>
    <property type="evidence" value="ECO:0007669"/>
    <property type="project" value="TreeGrafter"/>
</dbReference>
<sequence length="90" mass="10364">RHRSLQSCPLAKKRKLQHLEKREIKCPTPGCDGSGHITGNYASHRRLVDLTYPYSFRIVTVSLKKIYLFFLIISVDSLVLFQGWANMTTL</sequence>
<evidence type="ECO:0000256" key="2">
    <source>
        <dbReference type="ARBA" id="ARBA00010194"/>
    </source>
</evidence>
<keyword evidence="5 10" id="KW-0863">Zinc-finger</keyword>
<dbReference type="GO" id="GO:0005634">
    <property type="term" value="C:nucleus"/>
    <property type="evidence" value="ECO:0007669"/>
    <property type="project" value="UniProtKB-SubCell"/>
</dbReference>
<dbReference type="SUPFAM" id="SSF103637">
    <property type="entry name" value="CCHHC domain"/>
    <property type="match status" value="1"/>
</dbReference>
<evidence type="ECO:0000313" key="13">
    <source>
        <dbReference type="Proteomes" id="UP000694559"/>
    </source>
</evidence>
<keyword evidence="13" id="KW-1185">Reference proteome</keyword>
<dbReference type="GeneTree" id="ENSGT00940000156364"/>
<comment type="subcellular location">
    <subcellularLocation>
        <location evidence="1">Nucleus</location>
    </subcellularLocation>
</comment>
<dbReference type="AlphaFoldDB" id="A0A8C6X220"/>
<dbReference type="Gene3D" id="4.10.320.30">
    <property type="match status" value="1"/>
</dbReference>
<evidence type="ECO:0000256" key="4">
    <source>
        <dbReference type="ARBA" id="ARBA00022737"/>
    </source>
</evidence>
<evidence type="ECO:0000256" key="5">
    <source>
        <dbReference type="ARBA" id="ARBA00022771"/>
    </source>
</evidence>
<dbReference type="PANTHER" id="PTHR10816:SF15">
    <property type="entry name" value="MYELIN TRANSCRIPTION FACTOR 1-LIKE PROTEIN"/>
    <property type="match status" value="1"/>
</dbReference>
<dbReference type="PROSITE" id="PS51802">
    <property type="entry name" value="ZF_CCHHC"/>
    <property type="match status" value="1"/>
</dbReference>
<keyword evidence="3" id="KW-0479">Metal-binding</keyword>
<dbReference type="FunFam" id="4.10.320.30:FF:000003">
    <property type="entry name" value="Myelin transcription factor 1a"/>
    <property type="match status" value="1"/>
</dbReference>
<keyword evidence="8" id="KW-0804">Transcription</keyword>
<reference evidence="12" key="2">
    <citation type="submission" date="2025-09" db="UniProtKB">
        <authorList>
            <consortium name="Ensembl"/>
        </authorList>
    </citation>
    <scope>IDENTIFICATION</scope>
</reference>
<dbReference type="Pfam" id="PF01530">
    <property type="entry name" value="zf-C2HC"/>
    <property type="match status" value="1"/>
</dbReference>
<evidence type="ECO:0000256" key="10">
    <source>
        <dbReference type="PROSITE-ProRule" id="PRU01143"/>
    </source>
</evidence>
<evidence type="ECO:0000256" key="7">
    <source>
        <dbReference type="ARBA" id="ARBA00023015"/>
    </source>
</evidence>
<reference evidence="12" key="1">
    <citation type="submission" date="2025-08" db="UniProtKB">
        <authorList>
            <consortium name="Ensembl"/>
        </authorList>
    </citation>
    <scope>IDENTIFICATION</scope>
</reference>
<evidence type="ECO:0000256" key="8">
    <source>
        <dbReference type="ARBA" id="ARBA00023163"/>
    </source>
</evidence>
<evidence type="ECO:0000256" key="6">
    <source>
        <dbReference type="ARBA" id="ARBA00022833"/>
    </source>
</evidence>
<dbReference type="PANTHER" id="PTHR10816">
    <property type="entry name" value="MYELIN TRANSCRIPTION FACTOR 1-RELATED"/>
    <property type="match status" value="1"/>
</dbReference>
<accession>A0A8C6X220</accession>
<keyword evidence="9" id="KW-0539">Nucleus</keyword>
<keyword evidence="6" id="KW-0862">Zinc</keyword>
<keyword evidence="11" id="KW-0472">Membrane</keyword>
<evidence type="ECO:0000256" key="3">
    <source>
        <dbReference type="ARBA" id="ARBA00022723"/>
    </source>
</evidence>
<evidence type="ECO:0000256" key="9">
    <source>
        <dbReference type="ARBA" id="ARBA00023242"/>
    </source>
</evidence>
<dbReference type="GO" id="GO:0008270">
    <property type="term" value="F:zinc ion binding"/>
    <property type="evidence" value="ECO:0007669"/>
    <property type="project" value="UniProtKB-KW"/>
</dbReference>
<dbReference type="InterPro" id="IPR036060">
    <property type="entry name" value="Znf_C2H2C_sf"/>
</dbReference>
<keyword evidence="11" id="KW-0812">Transmembrane</keyword>
<dbReference type="InterPro" id="IPR002515">
    <property type="entry name" value="Znf_C2H2C"/>
</dbReference>
<feature type="transmembrane region" description="Helical" evidence="11">
    <location>
        <begin position="66"/>
        <end position="85"/>
    </location>
</feature>
<keyword evidence="11" id="KW-1133">Transmembrane helix</keyword>
<evidence type="ECO:0000256" key="1">
    <source>
        <dbReference type="ARBA" id="ARBA00004123"/>
    </source>
</evidence>
<keyword evidence="7" id="KW-0805">Transcription regulation</keyword>
<dbReference type="GO" id="GO:0007399">
    <property type="term" value="P:nervous system development"/>
    <property type="evidence" value="ECO:0007669"/>
    <property type="project" value="UniProtKB-KW"/>
</dbReference>
<organism evidence="12 13">
    <name type="scientific">Naja naja</name>
    <name type="common">Indian cobra</name>
    <dbReference type="NCBI Taxonomy" id="35670"/>
    <lineage>
        <taxon>Eukaryota</taxon>
        <taxon>Metazoa</taxon>
        <taxon>Chordata</taxon>
        <taxon>Craniata</taxon>
        <taxon>Vertebrata</taxon>
        <taxon>Euteleostomi</taxon>
        <taxon>Lepidosauria</taxon>
        <taxon>Squamata</taxon>
        <taxon>Bifurcata</taxon>
        <taxon>Unidentata</taxon>
        <taxon>Episquamata</taxon>
        <taxon>Toxicofera</taxon>
        <taxon>Serpentes</taxon>
        <taxon>Colubroidea</taxon>
        <taxon>Elapidae</taxon>
        <taxon>Elapinae</taxon>
        <taxon>Naja</taxon>
    </lineage>
</organism>
<dbReference type="Proteomes" id="UP000694559">
    <property type="component" value="Unplaced"/>
</dbReference>
<proteinExistence type="inferred from homology"/>
<dbReference type="Ensembl" id="ENSNNAT00000003979.1">
    <property type="protein sequence ID" value="ENSNNAP00000003802.1"/>
    <property type="gene ID" value="ENSNNAG00000002575.1"/>
</dbReference>